<evidence type="ECO:0000313" key="3">
    <source>
        <dbReference type="Proteomes" id="UP001213680"/>
    </source>
</evidence>
<evidence type="ECO:0000256" key="1">
    <source>
        <dbReference type="SAM" id="Phobius"/>
    </source>
</evidence>
<dbReference type="RefSeq" id="WP_026825133.1">
    <property type="nucleotide sequence ID" value="NZ_CP118099.1"/>
</dbReference>
<dbReference type="Pfam" id="PF06691">
    <property type="entry name" value="DUF1189"/>
    <property type="match status" value="1"/>
</dbReference>
<keyword evidence="1" id="KW-0472">Membrane</keyword>
<feature type="transmembrane region" description="Helical" evidence="1">
    <location>
        <begin position="26"/>
        <end position="44"/>
    </location>
</feature>
<protein>
    <submittedName>
        <fullName evidence="2">DUF1189 domain-containing protein</fullName>
    </submittedName>
</protein>
<dbReference type="Proteomes" id="UP001213680">
    <property type="component" value="Chromosome"/>
</dbReference>
<reference evidence="2 3" key="1">
    <citation type="submission" date="2023-02" db="EMBL/GenBank/DDBJ databases">
        <title>A bacterium isolated from plastisphere.</title>
        <authorList>
            <person name="Sun Y."/>
        </authorList>
    </citation>
    <scope>NUCLEOTIDE SEQUENCE [LARGE SCALE GENOMIC DNA]</scope>
    <source>
        <strain evidence="3">a-1</strain>
    </source>
</reference>
<sequence>MEQLIASLGFQFDKVKMWRTQSIWKSFFYVVIAVLLANIVVYGVKWANQSAVGQEELPPFRITEDGLRYNQAFSFDVSVLDLTVMIGDEGETNARQALVLNETGWAFKRSGVETDLNSYQSLLDFVGRPDVTERDVYALLEELNWFYPIYIYGAILFDLVLHLLLLSLLALAGLGFRRFVPIRYKEAWTITAYGITAPLFVRTVIALLPINVPMLSVLYWATVGIFAFMTIRKIGDD</sequence>
<feature type="transmembrane region" description="Helical" evidence="1">
    <location>
        <begin position="188"/>
        <end position="208"/>
    </location>
</feature>
<name>A0ABY7WXB7_9BACL</name>
<evidence type="ECO:0000313" key="2">
    <source>
        <dbReference type="EMBL" id="WDH75503.1"/>
    </source>
</evidence>
<dbReference type="EMBL" id="CP118099">
    <property type="protein sequence ID" value="WDH75503.1"/>
    <property type="molecule type" value="Genomic_DNA"/>
</dbReference>
<feature type="transmembrane region" description="Helical" evidence="1">
    <location>
        <begin position="214"/>
        <end position="231"/>
    </location>
</feature>
<proteinExistence type="predicted"/>
<keyword evidence="1" id="KW-0812">Transmembrane</keyword>
<gene>
    <name evidence="2" type="ORF">PTI97_11810</name>
</gene>
<keyword evidence="1" id="KW-1133">Transmembrane helix</keyword>
<dbReference type="InterPro" id="IPR009574">
    <property type="entry name" value="DUF1189"/>
</dbReference>
<organism evidence="2 3">
    <name type="scientific">Exiguobacterium marinum</name>
    <dbReference type="NCBI Taxonomy" id="273528"/>
    <lineage>
        <taxon>Bacteria</taxon>
        <taxon>Bacillati</taxon>
        <taxon>Bacillota</taxon>
        <taxon>Bacilli</taxon>
        <taxon>Bacillales</taxon>
        <taxon>Bacillales Family XII. Incertae Sedis</taxon>
        <taxon>Exiguobacterium</taxon>
    </lineage>
</organism>
<feature type="transmembrane region" description="Helical" evidence="1">
    <location>
        <begin position="149"/>
        <end position="176"/>
    </location>
</feature>
<accession>A0ABY7WXB7</accession>
<keyword evidence="3" id="KW-1185">Reference proteome</keyword>